<accession>A0A9X9A0T4</accession>
<dbReference type="InterPro" id="IPR001646">
    <property type="entry name" value="5peptide_repeat"/>
</dbReference>
<dbReference type="Proteomes" id="UP000308444">
    <property type="component" value="Unassembled WGS sequence"/>
</dbReference>
<dbReference type="Pfam" id="PF00805">
    <property type="entry name" value="Pentapeptide"/>
    <property type="match status" value="1"/>
</dbReference>
<feature type="non-terminal residue" evidence="1">
    <location>
        <position position="1"/>
    </location>
</feature>
<sequence>EEIHIADCRFGEANFSKANMKYAKINISSCFETCFDEVDFSYGELVGTILNHATFRRANLYKIDAKQADCTG</sequence>
<dbReference type="EMBL" id="SZOH01004493">
    <property type="protein sequence ID" value="TKI85055.1"/>
    <property type="molecule type" value="Genomic_DNA"/>
</dbReference>
<dbReference type="AlphaFoldDB" id="A0A9X9A0T4"/>
<name>A0A9X9A0T4_BACCE</name>
<reference evidence="1 2" key="1">
    <citation type="journal article" date="2019" name="Environ. Microbiol.">
        <title>An active ?-lactamase is a part of an orchestrated cell wall stress resistance network of Bacillus subtilis and related rhizosphere species.</title>
        <authorList>
            <person name="Bucher T."/>
            <person name="Keren-Paz A."/>
            <person name="Hausser J."/>
            <person name="Olender T."/>
            <person name="Cytryn E."/>
            <person name="Kolodkin-Gal I."/>
        </authorList>
    </citation>
    <scope>NUCLEOTIDE SEQUENCE [LARGE SCALE GENOMIC DNA]</scope>
    <source>
        <strain evidence="1 2">I32</strain>
    </source>
</reference>
<evidence type="ECO:0000313" key="1">
    <source>
        <dbReference type="EMBL" id="TKI85055.1"/>
    </source>
</evidence>
<protein>
    <submittedName>
        <fullName evidence="1">Pentapeptide repeat-containing protein</fullName>
    </submittedName>
</protein>
<organism evidence="1 2">
    <name type="scientific">Bacillus cereus</name>
    <dbReference type="NCBI Taxonomy" id="1396"/>
    <lineage>
        <taxon>Bacteria</taxon>
        <taxon>Bacillati</taxon>
        <taxon>Bacillota</taxon>
        <taxon>Bacilli</taxon>
        <taxon>Bacillales</taxon>
        <taxon>Bacillaceae</taxon>
        <taxon>Bacillus</taxon>
        <taxon>Bacillus cereus group</taxon>
    </lineage>
</organism>
<feature type="non-terminal residue" evidence="1">
    <location>
        <position position="72"/>
    </location>
</feature>
<comment type="caution">
    <text evidence="1">The sequence shown here is derived from an EMBL/GenBank/DDBJ whole genome shotgun (WGS) entry which is preliminary data.</text>
</comment>
<evidence type="ECO:0000313" key="2">
    <source>
        <dbReference type="Proteomes" id="UP000308444"/>
    </source>
</evidence>
<dbReference type="SUPFAM" id="SSF141571">
    <property type="entry name" value="Pentapeptide repeat-like"/>
    <property type="match status" value="1"/>
</dbReference>
<dbReference type="Gene3D" id="2.160.20.80">
    <property type="entry name" value="E3 ubiquitin-protein ligase SopA"/>
    <property type="match status" value="1"/>
</dbReference>
<gene>
    <name evidence="1" type="ORF">FC695_40110</name>
</gene>
<proteinExistence type="predicted"/>